<dbReference type="PANTHER" id="PTHR27007">
    <property type="match status" value="1"/>
</dbReference>
<dbReference type="Gene3D" id="2.60.120.200">
    <property type="match status" value="1"/>
</dbReference>
<dbReference type="SUPFAM" id="SSF49899">
    <property type="entry name" value="Concanavalin A-like lectins/glucanases"/>
    <property type="match status" value="1"/>
</dbReference>
<dbReference type="GO" id="GO:0004674">
    <property type="term" value="F:protein serine/threonine kinase activity"/>
    <property type="evidence" value="ECO:0007669"/>
    <property type="project" value="UniProtKB-KW"/>
</dbReference>
<comment type="similarity">
    <text evidence="2">Belongs to the leguminous lectin family.</text>
</comment>
<dbReference type="InterPro" id="IPR008271">
    <property type="entry name" value="Ser/Thr_kinase_AS"/>
</dbReference>
<dbReference type="Pfam" id="PF00139">
    <property type="entry name" value="Lectin_legB"/>
    <property type="match status" value="1"/>
</dbReference>
<evidence type="ECO:0000256" key="15">
    <source>
        <dbReference type="ARBA" id="ARBA00023170"/>
    </source>
</evidence>
<evidence type="ECO:0000256" key="5">
    <source>
        <dbReference type="ARBA" id="ARBA00012513"/>
    </source>
</evidence>
<dbReference type="EC" id="2.7.11.1" evidence="5"/>
<dbReference type="GO" id="GO:0005524">
    <property type="term" value="F:ATP binding"/>
    <property type="evidence" value="ECO:0007669"/>
    <property type="project" value="UniProtKB-KW"/>
</dbReference>
<keyword evidence="19" id="KW-0418">Kinase</keyword>
<keyword evidence="16" id="KW-0325">Glycoprotein</keyword>
<dbReference type="PROSITE" id="PS50011">
    <property type="entry name" value="PROTEIN_KINASE_DOM"/>
    <property type="match status" value="1"/>
</dbReference>
<dbReference type="InterPro" id="IPR019825">
    <property type="entry name" value="Lectin_legB_Mn/Ca_BS"/>
</dbReference>
<dbReference type="GO" id="GO:0030246">
    <property type="term" value="F:carbohydrate binding"/>
    <property type="evidence" value="ECO:0007669"/>
    <property type="project" value="UniProtKB-KW"/>
</dbReference>
<dbReference type="InterPro" id="IPR011009">
    <property type="entry name" value="Kinase-like_dom_sf"/>
</dbReference>
<evidence type="ECO:0000256" key="14">
    <source>
        <dbReference type="ARBA" id="ARBA00023136"/>
    </source>
</evidence>
<proteinExistence type="inferred from homology"/>
<keyword evidence="6" id="KW-1003">Cell membrane</keyword>
<comment type="similarity">
    <text evidence="3">In the N-terminal section; belongs to the leguminous lectin family.</text>
</comment>
<dbReference type="GO" id="GO:0002229">
    <property type="term" value="P:defense response to oomycetes"/>
    <property type="evidence" value="ECO:0007669"/>
    <property type="project" value="UniProtKB-ARBA"/>
</dbReference>
<dbReference type="InterPro" id="IPR013320">
    <property type="entry name" value="ConA-like_dom_sf"/>
</dbReference>
<keyword evidence="10" id="KW-0430">Lectin</keyword>
<comment type="subcellular location">
    <subcellularLocation>
        <location evidence="1">Cell membrane</location>
        <topology evidence="1">Single-pass type I membrane protein</topology>
    </subcellularLocation>
</comment>
<dbReference type="PROSITE" id="PS00307">
    <property type="entry name" value="LECTIN_LEGUME_BETA"/>
    <property type="match status" value="1"/>
</dbReference>
<feature type="domain" description="Protein kinase" evidence="18">
    <location>
        <begin position="392"/>
        <end position="671"/>
    </location>
</feature>
<evidence type="ECO:0000256" key="12">
    <source>
        <dbReference type="ARBA" id="ARBA00022840"/>
    </source>
</evidence>
<keyword evidence="7" id="KW-0723">Serine/threonine-protein kinase</keyword>
<comment type="similarity">
    <text evidence="4">In the C-terminal section; belongs to the protein kinase superfamily. Ser/Thr protein kinase family.</text>
</comment>
<keyword evidence="15 19" id="KW-0675">Receptor</keyword>
<dbReference type="GO" id="GO:0005886">
    <property type="term" value="C:plasma membrane"/>
    <property type="evidence" value="ECO:0007669"/>
    <property type="project" value="UniProtKB-SubCell"/>
</dbReference>
<evidence type="ECO:0000256" key="8">
    <source>
        <dbReference type="ARBA" id="ARBA00022692"/>
    </source>
</evidence>
<evidence type="ECO:0000259" key="18">
    <source>
        <dbReference type="PROSITE" id="PS50011"/>
    </source>
</evidence>
<dbReference type="PROSITE" id="PS00108">
    <property type="entry name" value="PROTEIN_KINASE_ST"/>
    <property type="match status" value="1"/>
</dbReference>
<dbReference type="Gene3D" id="1.10.510.10">
    <property type="entry name" value="Transferase(Phosphotransferase) domain 1"/>
    <property type="match status" value="1"/>
</dbReference>
<feature type="transmembrane region" description="Helical" evidence="17">
    <location>
        <begin position="38"/>
        <end position="58"/>
    </location>
</feature>
<dbReference type="Gene3D" id="3.30.200.20">
    <property type="entry name" value="Phosphorylase Kinase, domain 1"/>
    <property type="match status" value="1"/>
</dbReference>
<accession>A0A221I0V5</accession>
<evidence type="ECO:0000256" key="17">
    <source>
        <dbReference type="SAM" id="Phobius"/>
    </source>
</evidence>
<organism evidence="19">
    <name type="scientific">Parasponia rugosa</name>
    <dbReference type="NCBI Taxonomy" id="1603294"/>
    <lineage>
        <taxon>Eukaryota</taxon>
        <taxon>Viridiplantae</taxon>
        <taxon>Streptophyta</taxon>
        <taxon>Embryophyta</taxon>
        <taxon>Tracheophyta</taxon>
        <taxon>Spermatophyta</taxon>
        <taxon>Magnoliopsida</taxon>
        <taxon>eudicotyledons</taxon>
        <taxon>Gunneridae</taxon>
        <taxon>Pentapetalae</taxon>
        <taxon>rosids</taxon>
        <taxon>fabids</taxon>
        <taxon>Rosales</taxon>
        <taxon>Cannabaceae</taxon>
        <taxon>Parasponia</taxon>
    </lineage>
</organism>
<evidence type="ECO:0000256" key="10">
    <source>
        <dbReference type="ARBA" id="ARBA00022734"/>
    </source>
</evidence>
<keyword evidence="9" id="KW-0732">Signal</keyword>
<reference evidence="19" key="1">
    <citation type="journal article" date="2017" name="J. ISSAAS">
        <title>Parallel loss of symbiosis genes in relatives of nitrogen-fixing non-legume Parasponia.</title>
        <authorList>
            <person name="van Velzen R."/>
            <person name="Holmer R."/>
            <person name="Bu F."/>
            <person name="Rutten L."/>
            <person name="Van Zeijl A."/>
            <person name="Liu W."/>
            <person name="Santuari L."/>
            <person name="Cao Q."/>
            <person name="Sharma T."/>
            <person name="Shen D."/>
            <person name="Roswanjaya Y."/>
            <person name="Wardhani T."/>
            <person name="Kalhor M.S."/>
            <person name="Jansen J."/>
            <person name="Van den Hoogen J."/>
            <person name="Gungor B."/>
            <person name="Hartog M."/>
            <person name="Hontelez J."/>
            <person name="Verver J."/>
            <person name="Yang W.-C."/>
            <person name="Schijlen E."/>
            <person name="Repin R."/>
            <person name="Schilthuizen M."/>
            <person name="Schranz E."/>
            <person name="Heidstra R."/>
            <person name="Miyata K."/>
            <person name="Fedorova E."/>
            <person name="Kohlen W."/>
            <person name="Bisseling T."/>
            <person name="Smit S."/>
            <person name="Geurts R."/>
        </authorList>
    </citation>
    <scope>NUCLEOTIDE SEQUENCE</scope>
</reference>
<keyword evidence="14 17" id="KW-0472">Membrane</keyword>
<dbReference type="SUPFAM" id="SSF56112">
    <property type="entry name" value="Protein kinase-like (PK-like)"/>
    <property type="match status" value="1"/>
</dbReference>
<dbReference type="FunFam" id="1.10.510.10:FF:000240">
    <property type="entry name" value="Lectin-domain containing receptor kinase A4.3"/>
    <property type="match status" value="1"/>
</dbReference>
<keyword evidence="8 17" id="KW-0812">Transmembrane</keyword>
<evidence type="ECO:0000256" key="13">
    <source>
        <dbReference type="ARBA" id="ARBA00022989"/>
    </source>
</evidence>
<evidence type="ECO:0000256" key="1">
    <source>
        <dbReference type="ARBA" id="ARBA00004251"/>
    </source>
</evidence>
<dbReference type="CDD" id="cd06899">
    <property type="entry name" value="lectin_legume_LecRK_Arcelin_ConA"/>
    <property type="match status" value="1"/>
</dbReference>
<dbReference type="InterPro" id="IPR001220">
    <property type="entry name" value="Legume_lectin_dom"/>
</dbReference>
<evidence type="ECO:0000256" key="6">
    <source>
        <dbReference type="ARBA" id="ARBA00022475"/>
    </source>
</evidence>
<feature type="transmembrane region" description="Helical" evidence="17">
    <location>
        <begin position="319"/>
        <end position="341"/>
    </location>
</feature>
<keyword evidence="19" id="KW-0808">Transferase</keyword>
<protein>
    <recommendedName>
        <fullName evidence="5">non-specific serine/threonine protein kinase</fullName>
        <ecNumber evidence="5">2.7.11.1</ecNumber>
    </recommendedName>
</protein>
<name>A0A221I0V5_9ROSA</name>
<keyword evidence="13 17" id="KW-1133">Transmembrane helix</keyword>
<keyword evidence="12" id="KW-0067">ATP-binding</keyword>
<evidence type="ECO:0000256" key="2">
    <source>
        <dbReference type="ARBA" id="ARBA00007606"/>
    </source>
</evidence>
<dbReference type="InterPro" id="IPR050528">
    <property type="entry name" value="L-type_Lectin-RKs"/>
</dbReference>
<evidence type="ECO:0000256" key="11">
    <source>
        <dbReference type="ARBA" id="ARBA00022741"/>
    </source>
</evidence>
<dbReference type="EMBL" id="KY786184">
    <property type="protein sequence ID" value="ASM47233.1"/>
    <property type="molecule type" value="Genomic_DNA"/>
</dbReference>
<dbReference type="AlphaFoldDB" id="A0A221I0V5"/>
<dbReference type="Pfam" id="PF00069">
    <property type="entry name" value="Pkinase"/>
    <property type="match status" value="1"/>
</dbReference>
<keyword evidence="11" id="KW-0547">Nucleotide-binding</keyword>
<evidence type="ECO:0000256" key="16">
    <source>
        <dbReference type="ARBA" id="ARBA00023180"/>
    </source>
</evidence>
<evidence type="ECO:0000256" key="4">
    <source>
        <dbReference type="ARBA" id="ARBA00010217"/>
    </source>
</evidence>
<evidence type="ECO:0000256" key="3">
    <source>
        <dbReference type="ARBA" id="ARBA00008536"/>
    </source>
</evidence>
<dbReference type="SMART" id="SM00220">
    <property type="entry name" value="S_TKc"/>
    <property type="match status" value="1"/>
</dbReference>
<gene>
    <name evidence="19" type="primary">LEK1</name>
</gene>
<dbReference type="InterPro" id="IPR000719">
    <property type="entry name" value="Prot_kinase_dom"/>
</dbReference>
<evidence type="ECO:0000256" key="7">
    <source>
        <dbReference type="ARBA" id="ARBA00022527"/>
    </source>
</evidence>
<sequence length="711" mass="80619">MLHLSIDPIKAQKIYRIYNLCTMSFTYLSLFSTKKLLLTHYPMIFITTILFLMVPYTSPLQFDYPTIKETDPYLTARGNISYLGSEIQLTTNQTDQIGRLTYFQPLQLWDISSGRLMEADFTTKFSFTIYSNDTNPGDGLAFFLGEPPFKVPLVTDNASLGLIRPDQILSSDTSFVAVEFDTFPNDQLDPPDLREHVGINVDSMVSMEAAAWPVDFRSWPPKVYNATVSYDSTSKMLTVLFTEYDVAEGFTMEKRLSIGVNLTTLLPEQVVFGFSAANGLYTSEHVIHSWSFSSEFRIESTNIPDQHGFQPKNLRKDRLLMGLIILGSLLFVTIVFTLYFFSRCKKCTTGEKDHKDHGLVTTTTADEDQDLQINCAARKFSYYELCDATNNFAQEEKLRQEGLGGVYRGFLKDEDSYVAIKMVSKSSSQGSKEYTSELKIISELWHKNIVQLIGWCHHNELDHLLLVYEFMINGSLDAHLFRGESSLTWFARYNIARGLASALLYLHEECERCVLHTDIKSSNVMLDSNFNAKLGDFGLARLYNHDTNCYSAEQSSMFSETLGYLAPEYITTKTASKASDVFSFGVVMLEIASGKQAGEHSFETANGQVSLVEWVWDSYEREKLLDVVDKRLCKKFDVKETKCLLIVGLWCVHPDHNLRPSIRQAVQVLNFDLPCPDLPKRPTSNYYVPVNSVALPTSEPTIYCPEVVVCC</sequence>
<evidence type="ECO:0000313" key="19">
    <source>
        <dbReference type="EMBL" id="ASM47233.1"/>
    </source>
</evidence>
<evidence type="ECO:0000256" key="9">
    <source>
        <dbReference type="ARBA" id="ARBA00022729"/>
    </source>
</evidence>